<feature type="transmembrane region" description="Helical" evidence="7">
    <location>
        <begin position="93"/>
        <end position="115"/>
    </location>
</feature>
<feature type="transmembrane region" description="Helical" evidence="7">
    <location>
        <begin position="437"/>
        <end position="460"/>
    </location>
</feature>
<comment type="similarity">
    <text evidence="2">Belongs to the TDE1 family.</text>
</comment>
<dbReference type="AlphaFoldDB" id="A0A7S2AFX8"/>
<evidence type="ECO:0000256" key="6">
    <source>
        <dbReference type="SAM" id="MobiDB-lite"/>
    </source>
</evidence>
<evidence type="ECO:0000313" key="8">
    <source>
        <dbReference type="EMBL" id="CAD9366806.1"/>
    </source>
</evidence>
<evidence type="ECO:0000256" key="5">
    <source>
        <dbReference type="ARBA" id="ARBA00023136"/>
    </source>
</evidence>
<feature type="transmembrane region" description="Helical" evidence="7">
    <location>
        <begin position="195"/>
        <end position="220"/>
    </location>
</feature>
<feature type="transmembrane region" description="Helical" evidence="7">
    <location>
        <begin position="257"/>
        <end position="276"/>
    </location>
</feature>
<keyword evidence="4 7" id="KW-1133">Transmembrane helix</keyword>
<feature type="transmembrane region" description="Helical" evidence="7">
    <location>
        <begin position="398"/>
        <end position="417"/>
    </location>
</feature>
<feature type="region of interest" description="Disordered" evidence="6">
    <location>
        <begin position="349"/>
        <end position="384"/>
    </location>
</feature>
<evidence type="ECO:0000256" key="2">
    <source>
        <dbReference type="ARBA" id="ARBA00006665"/>
    </source>
</evidence>
<keyword evidence="3 7" id="KW-0812">Transmembrane</keyword>
<dbReference type="PANTHER" id="PTHR10383:SF9">
    <property type="entry name" value="SERINE INCORPORATOR, ISOFORM F"/>
    <property type="match status" value="1"/>
</dbReference>
<proteinExistence type="inferred from homology"/>
<evidence type="ECO:0000256" key="7">
    <source>
        <dbReference type="SAM" id="Phobius"/>
    </source>
</evidence>
<dbReference type="GO" id="GO:0016020">
    <property type="term" value="C:membrane"/>
    <property type="evidence" value="ECO:0007669"/>
    <property type="project" value="UniProtKB-SubCell"/>
</dbReference>
<sequence>MGALMSAPLSVCGSCAASMAGYLACSGCSSLARGIASSSARFAYCAYFTLSMLIAWLLRDFGDSLLKKIPWIESVLPATASADVEHAYFGTQAVYRVSLGTTAFFMLLSIGTVNIKYRSDTRDRLVHHGSWAVKTFVYLLLIVLAFCLPHGFSAPYAWLARLGSVFFLLVQVVILIDFAHAWNDSWVARSEESQTWIGALLTCTAISYGSAIAFNAVGWAWFHPSVECRLNALFLVTGILAALAVGVSAMHPSVSGSIFPASLMAVYANFMIWSALVSEPHSYECNGMGEQLDAASGSALATGVAATLGSVVWAALRAGSRSDDNAVGSDYGAGERQRLLASVVDDDTTHTSAGLDGAPDAPDAETAMERSSGDAEGTNGAAGSAADDFDPPSYNYSWFHLVFACASLYVGMLFTGWGEEGAEGEGGFVDVGWVSVWVKVVTAWVGSLLYVWTLVAPMVLTEREF</sequence>
<evidence type="ECO:0000256" key="4">
    <source>
        <dbReference type="ARBA" id="ARBA00022989"/>
    </source>
</evidence>
<dbReference type="PANTHER" id="PTHR10383">
    <property type="entry name" value="SERINE INCORPORATOR"/>
    <property type="match status" value="1"/>
</dbReference>
<evidence type="ECO:0000256" key="1">
    <source>
        <dbReference type="ARBA" id="ARBA00004141"/>
    </source>
</evidence>
<feature type="transmembrane region" description="Helical" evidence="7">
    <location>
        <begin position="165"/>
        <end position="183"/>
    </location>
</feature>
<evidence type="ECO:0000256" key="3">
    <source>
        <dbReference type="ARBA" id="ARBA00022692"/>
    </source>
</evidence>
<name>A0A7S2AFX8_9CHLO</name>
<gene>
    <name evidence="8" type="ORF">PPRO1471_LOCUS227</name>
</gene>
<feature type="transmembrane region" description="Helical" evidence="7">
    <location>
        <begin position="40"/>
        <end position="58"/>
    </location>
</feature>
<dbReference type="Pfam" id="PF03348">
    <property type="entry name" value="Serinc"/>
    <property type="match status" value="1"/>
</dbReference>
<organism evidence="8">
    <name type="scientific">Pycnococcus provasolii</name>
    <dbReference type="NCBI Taxonomy" id="41880"/>
    <lineage>
        <taxon>Eukaryota</taxon>
        <taxon>Viridiplantae</taxon>
        <taxon>Chlorophyta</taxon>
        <taxon>Pseudoscourfieldiophyceae</taxon>
        <taxon>Pseudoscourfieldiales</taxon>
        <taxon>Pycnococcaceae</taxon>
        <taxon>Pycnococcus</taxon>
    </lineage>
</organism>
<feature type="transmembrane region" description="Helical" evidence="7">
    <location>
        <begin position="136"/>
        <end position="159"/>
    </location>
</feature>
<dbReference type="InterPro" id="IPR005016">
    <property type="entry name" value="TDE1/TMS"/>
</dbReference>
<protein>
    <recommendedName>
        <fullName evidence="9">Serine incorporator</fullName>
    </recommendedName>
</protein>
<reference evidence="8" key="1">
    <citation type="submission" date="2021-01" db="EMBL/GenBank/DDBJ databases">
        <authorList>
            <person name="Corre E."/>
            <person name="Pelletier E."/>
            <person name="Niang G."/>
            <person name="Scheremetjew M."/>
            <person name="Finn R."/>
            <person name="Kale V."/>
            <person name="Holt S."/>
            <person name="Cochrane G."/>
            <person name="Meng A."/>
            <person name="Brown T."/>
            <person name="Cohen L."/>
        </authorList>
    </citation>
    <scope>NUCLEOTIDE SEQUENCE</scope>
    <source>
        <strain evidence="8">RCC733</strain>
    </source>
</reference>
<dbReference type="EMBL" id="HBGR01000376">
    <property type="protein sequence ID" value="CAD9366806.1"/>
    <property type="molecule type" value="Transcribed_RNA"/>
</dbReference>
<feature type="transmembrane region" description="Helical" evidence="7">
    <location>
        <begin position="296"/>
        <end position="316"/>
    </location>
</feature>
<feature type="transmembrane region" description="Helical" evidence="7">
    <location>
        <begin position="6"/>
        <end position="28"/>
    </location>
</feature>
<keyword evidence="5 7" id="KW-0472">Membrane</keyword>
<comment type="subcellular location">
    <subcellularLocation>
        <location evidence="1">Membrane</location>
        <topology evidence="1">Multi-pass membrane protein</topology>
    </subcellularLocation>
</comment>
<accession>A0A7S2AFX8</accession>
<evidence type="ECO:0008006" key="9">
    <source>
        <dbReference type="Google" id="ProtNLM"/>
    </source>
</evidence>
<feature type="transmembrane region" description="Helical" evidence="7">
    <location>
        <begin position="232"/>
        <end position="250"/>
    </location>
</feature>